<protein>
    <recommendedName>
        <fullName evidence="4">Lipoprotein</fullName>
    </recommendedName>
</protein>
<organism evidence="2 3">
    <name type="scientific">Aureimonas endophytica</name>
    <dbReference type="NCBI Taxonomy" id="2027858"/>
    <lineage>
        <taxon>Bacteria</taxon>
        <taxon>Pseudomonadati</taxon>
        <taxon>Pseudomonadota</taxon>
        <taxon>Alphaproteobacteria</taxon>
        <taxon>Hyphomicrobiales</taxon>
        <taxon>Aurantimonadaceae</taxon>
        <taxon>Aureimonas</taxon>
    </lineage>
</organism>
<dbReference type="Proteomes" id="UP000644699">
    <property type="component" value="Unassembled WGS sequence"/>
</dbReference>
<evidence type="ECO:0000313" key="2">
    <source>
        <dbReference type="EMBL" id="GGE09239.1"/>
    </source>
</evidence>
<feature type="chain" id="PRO_5037319830" description="Lipoprotein" evidence="1">
    <location>
        <begin position="25"/>
        <end position="145"/>
    </location>
</feature>
<dbReference type="EMBL" id="BMIQ01000004">
    <property type="protein sequence ID" value="GGE09239.1"/>
    <property type="molecule type" value="Genomic_DNA"/>
</dbReference>
<dbReference type="AlphaFoldDB" id="A0A916ZRD8"/>
<evidence type="ECO:0008006" key="4">
    <source>
        <dbReference type="Google" id="ProtNLM"/>
    </source>
</evidence>
<comment type="caution">
    <text evidence="2">The sequence shown here is derived from an EMBL/GenBank/DDBJ whole genome shotgun (WGS) entry which is preliminary data.</text>
</comment>
<proteinExistence type="predicted"/>
<feature type="signal peptide" evidence="1">
    <location>
        <begin position="1"/>
        <end position="24"/>
    </location>
</feature>
<evidence type="ECO:0000256" key="1">
    <source>
        <dbReference type="SAM" id="SignalP"/>
    </source>
</evidence>
<gene>
    <name evidence="2" type="ORF">GCM10011390_30430</name>
</gene>
<reference evidence="2" key="1">
    <citation type="journal article" date="2014" name="Int. J. Syst. Evol. Microbiol.">
        <title>Complete genome sequence of Corynebacterium casei LMG S-19264T (=DSM 44701T), isolated from a smear-ripened cheese.</title>
        <authorList>
            <consortium name="US DOE Joint Genome Institute (JGI-PGF)"/>
            <person name="Walter F."/>
            <person name="Albersmeier A."/>
            <person name="Kalinowski J."/>
            <person name="Ruckert C."/>
        </authorList>
    </citation>
    <scope>NUCLEOTIDE SEQUENCE</scope>
    <source>
        <strain evidence="2">CGMCC 1.15367</strain>
    </source>
</reference>
<keyword evidence="3" id="KW-1185">Reference proteome</keyword>
<evidence type="ECO:0000313" key="3">
    <source>
        <dbReference type="Proteomes" id="UP000644699"/>
    </source>
</evidence>
<accession>A0A916ZRD8</accession>
<name>A0A916ZRD8_9HYPH</name>
<reference evidence="2" key="2">
    <citation type="submission" date="2020-09" db="EMBL/GenBank/DDBJ databases">
        <authorList>
            <person name="Sun Q."/>
            <person name="Zhou Y."/>
        </authorList>
    </citation>
    <scope>NUCLEOTIDE SEQUENCE</scope>
    <source>
        <strain evidence="2">CGMCC 1.15367</strain>
    </source>
</reference>
<keyword evidence="1" id="KW-0732">Signal</keyword>
<sequence length="145" mass="15008">MSHSSTGLRVGFALSTLALLGACASTGPASRVASAKTALLGFSEQDVRMCAGFPQEQLTENGVTTWSYRATNSESGLSLSAPLWIANTNLKVGGGGYCRAQFQFEGGHLTGLAYAGDSDSAQGRDALCAPIVNGCLAYARDRARP</sequence>
<dbReference type="RefSeq" id="WP_188909902.1">
    <property type="nucleotide sequence ID" value="NZ_BMIQ01000004.1"/>
</dbReference>